<sequence length="223" mass="25711">MATSTDDKDDIISDKRCLLLSIPPELRLRIYDFYFHDSMAAIAYNGEVWRKWMLPSSQLDQTNEKRGTAILQTCRQVYREAQPVLYENTKICIHSPTSCIQYPISVTWKRKGSVGDCGFLKHIRVIAIDWWMFSMQDRHDIARLAAILESVGCCERSKNLRVELVLDWAHSASLQRCLPETMELLKRIRCKGRRVNMRKSGVGFEAEWEDLVRALGANKLEGG</sequence>
<keyword evidence="2" id="KW-1185">Reference proteome</keyword>
<name>A0ACC3ML51_9PEZI</name>
<protein>
    <submittedName>
        <fullName evidence="1">Uncharacterized protein</fullName>
    </submittedName>
</protein>
<evidence type="ECO:0000313" key="2">
    <source>
        <dbReference type="Proteomes" id="UP001281147"/>
    </source>
</evidence>
<dbReference type="Proteomes" id="UP001281147">
    <property type="component" value="Unassembled WGS sequence"/>
</dbReference>
<reference evidence="1" key="1">
    <citation type="submission" date="2023-07" db="EMBL/GenBank/DDBJ databases">
        <title>Black Yeasts Isolated from many extreme environments.</title>
        <authorList>
            <person name="Coleine C."/>
            <person name="Stajich J.E."/>
            <person name="Selbmann L."/>
        </authorList>
    </citation>
    <scope>NUCLEOTIDE SEQUENCE</scope>
    <source>
        <strain evidence="1">CCFEE 5714</strain>
    </source>
</reference>
<organism evidence="1 2">
    <name type="scientific">Vermiconidia calcicola</name>
    <dbReference type="NCBI Taxonomy" id="1690605"/>
    <lineage>
        <taxon>Eukaryota</taxon>
        <taxon>Fungi</taxon>
        <taxon>Dikarya</taxon>
        <taxon>Ascomycota</taxon>
        <taxon>Pezizomycotina</taxon>
        <taxon>Dothideomycetes</taxon>
        <taxon>Dothideomycetidae</taxon>
        <taxon>Mycosphaerellales</taxon>
        <taxon>Extremaceae</taxon>
        <taxon>Vermiconidia</taxon>
    </lineage>
</organism>
<gene>
    <name evidence="1" type="ORF">LTR37_017053</name>
</gene>
<proteinExistence type="predicted"/>
<comment type="caution">
    <text evidence="1">The sequence shown here is derived from an EMBL/GenBank/DDBJ whole genome shotgun (WGS) entry which is preliminary data.</text>
</comment>
<evidence type="ECO:0000313" key="1">
    <source>
        <dbReference type="EMBL" id="KAK3698228.1"/>
    </source>
</evidence>
<dbReference type="EMBL" id="JAUTXU010000213">
    <property type="protein sequence ID" value="KAK3698228.1"/>
    <property type="molecule type" value="Genomic_DNA"/>
</dbReference>
<accession>A0ACC3ML51</accession>